<organism evidence="10 11">
    <name type="scientific">Meira miltonrushii</name>
    <dbReference type="NCBI Taxonomy" id="1280837"/>
    <lineage>
        <taxon>Eukaryota</taxon>
        <taxon>Fungi</taxon>
        <taxon>Dikarya</taxon>
        <taxon>Basidiomycota</taxon>
        <taxon>Ustilaginomycotina</taxon>
        <taxon>Exobasidiomycetes</taxon>
        <taxon>Exobasidiales</taxon>
        <taxon>Brachybasidiaceae</taxon>
        <taxon>Meira</taxon>
    </lineage>
</organism>
<evidence type="ECO:0000256" key="3">
    <source>
        <dbReference type="ARBA" id="ARBA00022723"/>
    </source>
</evidence>
<gene>
    <name evidence="10" type="ORF">FA14DRAFT_160217</name>
</gene>
<dbReference type="InParanoid" id="A0A316VB77"/>
<dbReference type="AlphaFoldDB" id="A0A316VB77"/>
<keyword evidence="3" id="KW-0479">Metal-binding</keyword>
<dbReference type="RefSeq" id="XP_025355042.1">
    <property type="nucleotide sequence ID" value="XM_025498576.1"/>
</dbReference>
<keyword evidence="11" id="KW-1185">Reference proteome</keyword>
<dbReference type="Proteomes" id="UP000245771">
    <property type="component" value="Unassembled WGS sequence"/>
</dbReference>
<dbReference type="GO" id="GO:0016740">
    <property type="term" value="F:transferase activity"/>
    <property type="evidence" value="ECO:0007669"/>
    <property type="project" value="UniProtKB-KW"/>
</dbReference>
<dbReference type="STRING" id="1280837.A0A316VB77"/>
<dbReference type="InterPro" id="IPR013083">
    <property type="entry name" value="Znf_RING/FYVE/PHD"/>
</dbReference>
<feature type="region of interest" description="Disordered" evidence="8">
    <location>
        <begin position="1"/>
        <end position="20"/>
    </location>
</feature>
<keyword evidence="2" id="KW-0808">Transferase</keyword>
<dbReference type="InterPro" id="IPR047545">
    <property type="entry name" value="BRcat_RBR_RNF216"/>
</dbReference>
<evidence type="ECO:0000313" key="10">
    <source>
        <dbReference type="EMBL" id="PWN34740.1"/>
    </source>
</evidence>
<evidence type="ECO:0000256" key="2">
    <source>
        <dbReference type="ARBA" id="ARBA00022679"/>
    </source>
</evidence>
<sequence>MAGSSKVAGPSKSIQSKANSRLRISKPEWASLASILDKINGLKAEAERRLTKSCPVLLNSTYMQKVLEECDPANFDVITQEDLHNMHQIEPKNVGKGKKRKREDDHDETCPGCHEMISTLFLSWITQAREKIVRDHDSEKAKKKRKVKHYVRILQPETPPSTPPKKKAKKYKEDLTGIECEICCSENIKLESLTFCTEGHLFCVDCARIMAENVIGLQKTNLCCMSMDGCDAVFHESQVKRFLPEKTYNLWMRMKTTEEIQAANIPGMQMCPFCDYAYVAEDPLPLFTCAGKDCGIVSCSTCKRKDHRPQTCADLDRESRMTDQQKAEEKMAEAIIRRCPRPGCNAPIIKDETTQSCNMMYCPKCSCPMCYICRVDVTKERYEHFERKMPQGDKTDKAATKPCPLYDNTLKRHETELKNIRKSLGLNARSKPKAKKEGKATPKLAKRGVRVGA</sequence>
<proteinExistence type="predicted"/>
<dbReference type="SUPFAM" id="SSF57850">
    <property type="entry name" value="RING/U-box"/>
    <property type="match status" value="2"/>
</dbReference>
<dbReference type="PANTHER" id="PTHR22770:SF47">
    <property type="entry name" value="E3 UBIQUITIN-PROTEIN LIGASE RNF216"/>
    <property type="match status" value="1"/>
</dbReference>
<feature type="domain" description="RING-type" evidence="9">
    <location>
        <begin position="176"/>
        <end position="397"/>
    </location>
</feature>
<dbReference type="PROSITE" id="PS51873">
    <property type="entry name" value="TRIAD"/>
    <property type="match status" value="1"/>
</dbReference>
<feature type="region of interest" description="Disordered" evidence="8">
    <location>
        <begin position="420"/>
        <end position="453"/>
    </location>
</feature>
<dbReference type="GO" id="GO:0008270">
    <property type="term" value="F:zinc ion binding"/>
    <property type="evidence" value="ECO:0007669"/>
    <property type="project" value="UniProtKB-KW"/>
</dbReference>
<keyword evidence="5" id="KW-0863">Zinc-finger</keyword>
<dbReference type="PANTHER" id="PTHR22770">
    <property type="entry name" value="UBIQUITIN CONJUGATING ENZYME 7 INTERACTING PROTEIN-RELATED"/>
    <property type="match status" value="1"/>
</dbReference>
<reference evidence="10 11" key="1">
    <citation type="journal article" date="2018" name="Mol. Biol. Evol.">
        <title>Broad Genomic Sampling Reveals a Smut Pathogenic Ancestry of the Fungal Clade Ustilaginomycotina.</title>
        <authorList>
            <person name="Kijpornyongpan T."/>
            <person name="Mondo S.J."/>
            <person name="Barry K."/>
            <person name="Sandor L."/>
            <person name="Lee J."/>
            <person name="Lipzen A."/>
            <person name="Pangilinan J."/>
            <person name="LaButti K."/>
            <person name="Hainaut M."/>
            <person name="Henrissat B."/>
            <person name="Grigoriev I.V."/>
            <person name="Spatafora J.W."/>
            <person name="Aime M.C."/>
        </authorList>
    </citation>
    <scope>NUCLEOTIDE SEQUENCE [LARGE SCALE GENOMIC DNA]</scope>
    <source>
        <strain evidence="10 11">MCA 3882</strain>
    </source>
</reference>
<keyword evidence="6" id="KW-0833">Ubl conjugation pathway</keyword>
<feature type="compositionally biased region" description="Basic residues" evidence="8">
    <location>
        <begin position="444"/>
        <end position="453"/>
    </location>
</feature>
<evidence type="ECO:0000256" key="5">
    <source>
        <dbReference type="ARBA" id="ARBA00022771"/>
    </source>
</evidence>
<evidence type="ECO:0000256" key="6">
    <source>
        <dbReference type="ARBA" id="ARBA00022786"/>
    </source>
</evidence>
<dbReference type="InterPro" id="IPR002867">
    <property type="entry name" value="IBR_dom"/>
</dbReference>
<dbReference type="Gene3D" id="3.30.40.10">
    <property type="entry name" value="Zinc/RING finger domain, C3HC4 (zinc finger)"/>
    <property type="match status" value="1"/>
</dbReference>
<dbReference type="InterPro" id="IPR051628">
    <property type="entry name" value="LUBAC_E3_Ligases"/>
</dbReference>
<evidence type="ECO:0000256" key="8">
    <source>
        <dbReference type="SAM" id="MobiDB-lite"/>
    </source>
</evidence>
<evidence type="ECO:0000259" key="9">
    <source>
        <dbReference type="PROSITE" id="PS51873"/>
    </source>
</evidence>
<keyword evidence="7" id="KW-0862">Zinc</keyword>
<protein>
    <recommendedName>
        <fullName evidence="9">RING-type domain-containing protein</fullName>
    </recommendedName>
</protein>
<evidence type="ECO:0000256" key="1">
    <source>
        <dbReference type="ARBA" id="ARBA00004906"/>
    </source>
</evidence>
<dbReference type="Pfam" id="PF01485">
    <property type="entry name" value="IBR"/>
    <property type="match status" value="1"/>
</dbReference>
<accession>A0A316VB77</accession>
<evidence type="ECO:0000256" key="7">
    <source>
        <dbReference type="ARBA" id="ARBA00022833"/>
    </source>
</evidence>
<dbReference type="CDD" id="cd20339">
    <property type="entry name" value="BRcat_RBR_RNF216"/>
    <property type="match status" value="1"/>
</dbReference>
<dbReference type="GeneID" id="37020357"/>
<dbReference type="InterPro" id="IPR044066">
    <property type="entry name" value="TRIAD_supradom"/>
</dbReference>
<keyword evidence="4" id="KW-0677">Repeat</keyword>
<dbReference type="OrthoDB" id="10009520at2759"/>
<evidence type="ECO:0000256" key="4">
    <source>
        <dbReference type="ARBA" id="ARBA00022737"/>
    </source>
</evidence>
<dbReference type="SMART" id="SM00647">
    <property type="entry name" value="IBR"/>
    <property type="match status" value="1"/>
</dbReference>
<dbReference type="Gene3D" id="1.20.120.1750">
    <property type="match status" value="1"/>
</dbReference>
<dbReference type="EMBL" id="KZ819603">
    <property type="protein sequence ID" value="PWN34740.1"/>
    <property type="molecule type" value="Genomic_DNA"/>
</dbReference>
<name>A0A316VB77_9BASI</name>
<evidence type="ECO:0000313" key="11">
    <source>
        <dbReference type="Proteomes" id="UP000245771"/>
    </source>
</evidence>
<comment type="pathway">
    <text evidence="1">Protein modification; protein ubiquitination.</text>
</comment>